<organism evidence="3">
    <name type="scientific">Fagus sylvatica</name>
    <name type="common">Beechnut</name>
    <dbReference type="NCBI Taxonomy" id="28930"/>
    <lineage>
        <taxon>Eukaryota</taxon>
        <taxon>Viridiplantae</taxon>
        <taxon>Streptophyta</taxon>
        <taxon>Embryophyta</taxon>
        <taxon>Tracheophyta</taxon>
        <taxon>Spermatophyta</taxon>
        <taxon>Magnoliopsida</taxon>
        <taxon>eudicotyledons</taxon>
        <taxon>Gunneridae</taxon>
        <taxon>Pentapetalae</taxon>
        <taxon>rosids</taxon>
        <taxon>fabids</taxon>
        <taxon>Fagales</taxon>
        <taxon>Fagaceae</taxon>
        <taxon>Fagus</taxon>
    </lineage>
</organism>
<protein>
    <recommendedName>
        <fullName evidence="2">DUF7733 domain-containing protein</fullName>
    </recommendedName>
</protein>
<feature type="transmembrane region" description="Helical" evidence="1">
    <location>
        <begin position="301"/>
        <end position="321"/>
    </location>
</feature>
<feature type="domain" description="DUF7733" evidence="2">
    <location>
        <begin position="161"/>
        <end position="279"/>
    </location>
</feature>
<dbReference type="PANTHER" id="PTHR33918">
    <property type="entry name" value="OS01G0704200 PROTEIN"/>
    <property type="match status" value="1"/>
</dbReference>
<keyword evidence="1" id="KW-0472">Membrane</keyword>
<feature type="transmembrane region" description="Helical" evidence="1">
    <location>
        <begin position="197"/>
        <end position="218"/>
    </location>
</feature>
<dbReference type="Pfam" id="PF24867">
    <property type="entry name" value="DUF7733"/>
    <property type="match status" value="1"/>
</dbReference>
<feature type="transmembrane region" description="Helical" evidence="1">
    <location>
        <begin position="155"/>
        <end position="176"/>
    </location>
</feature>
<dbReference type="InterPro" id="IPR056635">
    <property type="entry name" value="DUF7733"/>
</dbReference>
<evidence type="ECO:0000313" key="3">
    <source>
        <dbReference type="EMBL" id="SPC82704.1"/>
    </source>
</evidence>
<accession>A0A2N9F7F5</accession>
<evidence type="ECO:0000259" key="2">
    <source>
        <dbReference type="Pfam" id="PF24867"/>
    </source>
</evidence>
<reference evidence="3" key="1">
    <citation type="submission" date="2018-02" db="EMBL/GenBank/DDBJ databases">
        <authorList>
            <person name="Cohen D.B."/>
            <person name="Kent A.D."/>
        </authorList>
    </citation>
    <scope>NUCLEOTIDE SEQUENCE</scope>
</reference>
<dbReference type="EMBL" id="OIVN01000594">
    <property type="protein sequence ID" value="SPC82704.1"/>
    <property type="molecule type" value="Genomic_DNA"/>
</dbReference>
<proteinExistence type="predicted"/>
<feature type="transmembrane region" description="Helical" evidence="1">
    <location>
        <begin position="230"/>
        <end position="249"/>
    </location>
</feature>
<keyword evidence="1" id="KW-1133">Transmembrane helix</keyword>
<sequence>MNQGFASLIRPQSTMSTITFSHIHPRSLTLLKSSNVLRVLSFPQIRIKQPTVGCSQSTPWESSPVTYAPTETAGDNFLKKTTNLFETLKSNNTAEVPVTNTEDVTDSSNQPVVQLQFHKWPMWLLGPSLLLATGMVPTLWIPLSSIFLGPNIASLLSLVGLDCIFNLGATLFLLMADSCARPKQPSQACKSKAPFSYQFWNMVATVTGFIFPLMLLYGSQKGFIQPQLSFISFAILLGPYLLLLSVQILTEMLTWHWQSPVWLVTPVVYEAYRVLQLMRGLKLGAELSAPAWIMHTIRGLVSWWVLILGIQLMRVAWFAGFTTRASQQQSAAADG</sequence>
<name>A0A2N9F7F5_FAGSY</name>
<evidence type="ECO:0000256" key="1">
    <source>
        <dbReference type="SAM" id="Phobius"/>
    </source>
</evidence>
<feature type="transmembrane region" description="Helical" evidence="1">
    <location>
        <begin position="123"/>
        <end position="143"/>
    </location>
</feature>
<gene>
    <name evidence="3" type="ORF">FSB_LOCUS10586</name>
</gene>
<keyword evidence="1" id="KW-0812">Transmembrane</keyword>
<dbReference type="PANTHER" id="PTHR33918:SF3">
    <property type="entry name" value="CYTOCHROME P450 FAMILY PROTEIN"/>
    <property type="match status" value="1"/>
</dbReference>
<dbReference type="AlphaFoldDB" id="A0A2N9F7F5"/>